<dbReference type="PANTHER" id="PTHR33744:SF1">
    <property type="entry name" value="DNA-BINDING TRANSCRIPTIONAL ACTIVATOR ADER"/>
    <property type="match status" value="1"/>
</dbReference>
<organism evidence="3 4">
    <name type="scientific">Fontibacillus panacisegetis</name>
    <dbReference type="NCBI Taxonomy" id="670482"/>
    <lineage>
        <taxon>Bacteria</taxon>
        <taxon>Bacillati</taxon>
        <taxon>Bacillota</taxon>
        <taxon>Bacilli</taxon>
        <taxon>Bacillales</taxon>
        <taxon>Paenibacillaceae</taxon>
        <taxon>Fontibacillus</taxon>
    </lineage>
</organism>
<evidence type="ECO:0000313" key="3">
    <source>
        <dbReference type="EMBL" id="SDG55161.1"/>
    </source>
</evidence>
<reference evidence="3 4" key="1">
    <citation type="submission" date="2016-10" db="EMBL/GenBank/DDBJ databases">
        <authorList>
            <person name="de Groot N.N."/>
        </authorList>
    </citation>
    <scope>NUCLEOTIDE SEQUENCE [LARGE SCALE GENOMIC DNA]</scope>
    <source>
        <strain evidence="3 4">DSM 28129</strain>
    </source>
</reference>
<dbReference type="Gene3D" id="1.10.10.2840">
    <property type="entry name" value="PucR C-terminal helix-turn-helix domain"/>
    <property type="match status" value="1"/>
</dbReference>
<feature type="domain" description="GAF" evidence="2">
    <location>
        <begin position="130"/>
        <end position="288"/>
    </location>
</feature>
<dbReference type="InterPro" id="IPR029016">
    <property type="entry name" value="GAF-like_dom_sf"/>
</dbReference>
<dbReference type="STRING" id="670482.SAMN04488542_1596"/>
<proteinExistence type="inferred from homology"/>
<dbReference type="PANTHER" id="PTHR33744">
    <property type="entry name" value="CARBOHYDRATE DIACID REGULATOR"/>
    <property type="match status" value="1"/>
</dbReference>
<dbReference type="Pfam" id="PF13185">
    <property type="entry name" value="GAF_2"/>
    <property type="match status" value="1"/>
</dbReference>
<evidence type="ECO:0000259" key="2">
    <source>
        <dbReference type="SMART" id="SM00065"/>
    </source>
</evidence>
<keyword evidence="4" id="KW-1185">Reference proteome</keyword>
<sequence>MEEYITRELKNADFQLWAGEKGQPFQLLASKGQQKAAPPETTSAASEASFLEAHEELGCTDLHLRYPTGLRITVRCFDFTNPDADKLLERLSASLPPYYIEYVISRQSDTLHKMNNSIQSVTSLLDLDKLLSEILNNTMAVIPTATTGVLWMYDEEEDVLKVRTVSEQLVNETMGLMRMKPGEGMIGKAFLEGIPRAYHSFEAISRAASNMSENNLNYFQASHSHDFADHQGVLCVPVKVNGKPECVLILYQFGSYPLFTDYDFVLLQNFADQVAIAIQNARLFSEVQRQNQMLVKRDEIHARLMKLSLRNKGTAVILRELEKMIGMQLIFIDLIEYAVTASNKKARASVSIAAIERKFSSRREPATYEEETATGIIRRHVVPIFAADATLGFVIIELPRELSVLNRLILEQGSSILSLEMVRKQSQADYYHKKANDRFNELLSLQDISALRRKGEEMGLIDEQKSCAIIFNLLPLPGVQLMNVQIYRLIVLVKKTFQQKAAVVFALDNRLTAIVQITDDESEHNLKEHLTALFKEWSQYGDGTLRAGVGSSFTGLKSLAGSYAEANKALTYLLSKKRSGYMYYPEIGVNQLFLQQSSEDLEAFVYQVIGPLRDSGSNGSRLEETLMAYVRTNRSIQQTAEHLHIHVNTLYQRLKKIEDTLHLSLKEPEHMLRLELACYLLSRSSDELT</sequence>
<dbReference type="InterPro" id="IPR003018">
    <property type="entry name" value="GAF"/>
</dbReference>
<dbReference type="EMBL" id="FNBG01000059">
    <property type="protein sequence ID" value="SDG55161.1"/>
    <property type="molecule type" value="Genomic_DNA"/>
</dbReference>
<protein>
    <submittedName>
        <fullName evidence="3">GAF domain-containing protein</fullName>
    </submittedName>
</protein>
<comment type="similarity">
    <text evidence="1">Belongs to the CdaR family.</text>
</comment>
<evidence type="ECO:0000256" key="1">
    <source>
        <dbReference type="ARBA" id="ARBA00006754"/>
    </source>
</evidence>
<dbReference type="Proteomes" id="UP000198972">
    <property type="component" value="Unassembled WGS sequence"/>
</dbReference>
<dbReference type="Pfam" id="PF17853">
    <property type="entry name" value="GGDEF_2"/>
    <property type="match status" value="1"/>
</dbReference>
<dbReference type="OrthoDB" id="143422at2"/>
<dbReference type="SUPFAM" id="SSF55781">
    <property type="entry name" value="GAF domain-like"/>
    <property type="match status" value="1"/>
</dbReference>
<name>A0A1G7V6N5_9BACL</name>
<dbReference type="Pfam" id="PF13556">
    <property type="entry name" value="HTH_30"/>
    <property type="match status" value="1"/>
</dbReference>
<dbReference type="SMART" id="SM00065">
    <property type="entry name" value="GAF"/>
    <property type="match status" value="1"/>
</dbReference>
<dbReference type="Gene3D" id="3.30.450.40">
    <property type="match status" value="1"/>
</dbReference>
<dbReference type="InterPro" id="IPR042070">
    <property type="entry name" value="PucR_C-HTH_sf"/>
</dbReference>
<dbReference type="InterPro" id="IPR051448">
    <property type="entry name" value="CdaR-like_regulators"/>
</dbReference>
<dbReference type="InterPro" id="IPR041522">
    <property type="entry name" value="CdaR_GGDEF"/>
</dbReference>
<dbReference type="AlphaFoldDB" id="A0A1G7V6N5"/>
<dbReference type="InterPro" id="IPR025736">
    <property type="entry name" value="PucR_C-HTH_dom"/>
</dbReference>
<dbReference type="RefSeq" id="WP_091236566.1">
    <property type="nucleotide sequence ID" value="NZ_FNBG01000059.1"/>
</dbReference>
<gene>
    <name evidence="3" type="ORF">SAMN04488542_1596</name>
</gene>
<evidence type="ECO:0000313" key="4">
    <source>
        <dbReference type="Proteomes" id="UP000198972"/>
    </source>
</evidence>
<accession>A0A1G7V6N5</accession>